<sequence>MKFIDKLIRVLLVGMILLSLYLSAKIWTNSGSKDVSQGNQGTESTVTLKQAKDVFLPVKLIYHNEEGKHLFTNKENLIVNVNKELIKLEIGSLSQYSDKDKNKFFEKQLKRNSLELFFSDPLPLNYFYEINGSEPKKGPNQDMLFERMVLSFDDNKLYLMTDNDYQIYETTYKGSLSTIKELLRDDNNRFLEVLHQDTELPIFYHFKEDLKLKKYSYILATQSYTAFSQAFFDNSQEIFPNDDNKESRDINLMNAEGSSLNVSYNTGEINFNGRYNPRKNHDTDRTETATIYDGSFYYIEKIANSMGTLRYFERSKNQVVYRNYVEGYPIFSDHSRGRVEVTKQNQNVQIATNQETIQVPIPSDEEVILPSTEKVIADLKAQGVSLEDMESLQIGYTWETNQETKQVVDLVPEWYIKYQGEWTTITDLQPETNRQGGEN</sequence>
<comment type="caution">
    <text evidence="2">The sequence shown here is derived from an EMBL/GenBank/DDBJ whole genome shotgun (WGS) entry which is preliminary data.</text>
</comment>
<keyword evidence="3" id="KW-1185">Reference proteome</keyword>
<evidence type="ECO:0000313" key="2">
    <source>
        <dbReference type="EMBL" id="RST95791.1"/>
    </source>
</evidence>
<name>A0A429ZQ34_9ENTE</name>
<dbReference type="AlphaFoldDB" id="A0A429ZQ34"/>
<dbReference type="OrthoDB" id="2382185at2"/>
<dbReference type="InterPro" id="IPR009996">
    <property type="entry name" value="YycH"/>
</dbReference>
<gene>
    <name evidence="2" type="ORF">CBF35_07460</name>
</gene>
<dbReference type="Gene3D" id="3.10.450.310">
    <property type="match status" value="1"/>
</dbReference>
<evidence type="ECO:0000313" key="3">
    <source>
        <dbReference type="Proteomes" id="UP000287239"/>
    </source>
</evidence>
<dbReference type="Proteomes" id="UP000287239">
    <property type="component" value="Unassembled WGS sequence"/>
</dbReference>
<proteinExistence type="predicted"/>
<evidence type="ECO:0000259" key="1">
    <source>
        <dbReference type="Pfam" id="PF07435"/>
    </source>
</evidence>
<dbReference type="Pfam" id="PF07435">
    <property type="entry name" value="YycH"/>
    <property type="match status" value="1"/>
</dbReference>
<dbReference type="RefSeq" id="WP_126779662.1">
    <property type="nucleotide sequence ID" value="NZ_NGJU01000009.1"/>
</dbReference>
<dbReference type="EMBL" id="NGJU01000009">
    <property type="protein sequence ID" value="RST95791.1"/>
    <property type="molecule type" value="Genomic_DNA"/>
</dbReference>
<feature type="domain" description="Regulatory protein YycH" evidence="1">
    <location>
        <begin position="10"/>
        <end position="438"/>
    </location>
</feature>
<dbReference type="CDD" id="cd15787">
    <property type="entry name" value="YycH_N"/>
    <property type="match status" value="1"/>
</dbReference>
<organism evidence="2 3">
    <name type="scientific">Vagococcus salmoninarum</name>
    <dbReference type="NCBI Taxonomy" id="2739"/>
    <lineage>
        <taxon>Bacteria</taxon>
        <taxon>Bacillati</taxon>
        <taxon>Bacillota</taxon>
        <taxon>Bacilli</taxon>
        <taxon>Lactobacillales</taxon>
        <taxon>Enterococcaceae</taxon>
        <taxon>Vagococcus</taxon>
    </lineage>
</organism>
<reference evidence="2 3" key="1">
    <citation type="submission" date="2017-05" db="EMBL/GenBank/DDBJ databases">
        <title>Vagococcus spp. assemblies.</title>
        <authorList>
            <person name="Gulvik C.A."/>
        </authorList>
    </citation>
    <scope>NUCLEOTIDE SEQUENCE [LARGE SCALE GENOMIC DNA]</scope>
    <source>
        <strain evidence="2 3">NCFB 2777</strain>
    </source>
</reference>
<protein>
    <recommendedName>
        <fullName evidence="1">Regulatory protein YycH domain-containing protein</fullName>
    </recommendedName>
</protein>
<accession>A0A429ZQ34</accession>
<dbReference type="GeneID" id="98568201"/>